<feature type="transmembrane region" description="Helical" evidence="6">
    <location>
        <begin position="49"/>
        <end position="68"/>
    </location>
</feature>
<protein>
    <recommendedName>
        <fullName evidence="6">Small-conductance mechanosensitive channel</fullName>
    </recommendedName>
</protein>
<name>A0A9X1Y951_9PROT</name>
<dbReference type="Pfam" id="PF00027">
    <property type="entry name" value="cNMP_binding"/>
    <property type="match status" value="1"/>
</dbReference>
<organism evidence="8 9">
    <name type="scientific">Roseomonas acroporae</name>
    <dbReference type="NCBI Taxonomy" id="2937791"/>
    <lineage>
        <taxon>Bacteria</taxon>
        <taxon>Pseudomonadati</taxon>
        <taxon>Pseudomonadota</taxon>
        <taxon>Alphaproteobacteria</taxon>
        <taxon>Acetobacterales</taxon>
        <taxon>Roseomonadaceae</taxon>
        <taxon>Roseomonas</taxon>
    </lineage>
</organism>
<evidence type="ECO:0000256" key="2">
    <source>
        <dbReference type="ARBA" id="ARBA00022475"/>
    </source>
</evidence>
<evidence type="ECO:0000259" key="7">
    <source>
        <dbReference type="PROSITE" id="PS50042"/>
    </source>
</evidence>
<dbReference type="PROSITE" id="PS00889">
    <property type="entry name" value="CNMP_BINDING_2"/>
    <property type="match status" value="1"/>
</dbReference>
<evidence type="ECO:0000313" key="9">
    <source>
        <dbReference type="Proteomes" id="UP001139516"/>
    </source>
</evidence>
<keyword evidence="5 6" id="KW-0472">Membrane</keyword>
<accession>A0A9X1Y951</accession>
<dbReference type="Pfam" id="PF00924">
    <property type="entry name" value="MS_channel_2nd"/>
    <property type="match status" value="1"/>
</dbReference>
<sequence>MSRGYRPLIGPLLLSLLGFLAYALAAPVTAWLRLDPEGMAASVLRDGTGAGAWLALAWAGARLLALLLQGHPRLLTDLLTAALFAATVVAILLLVFEWPATGLIATSSVTIAVVGFALRNIIGDVFSGIALGVERPYRDGDWIEAADGYTGRVVEVNWRATRLRSREGITHIVPNGLIAGRRLTNYGASETGPGGGPGNGGGGGSYRTSLRVPIDAAVPVDRARRILLGAALDAARQFPDLAPIVQLTEFVDGAAMYRVVFMVPDYGREVPCRDAVATAVLRALQQAGLGLPRRDVDVHLARPDPAMARPRRETLLRNVELFRPFEGGEFAELAAHMAPRTLRQGERLMRQGEEGQSLYILAEGVLDILVSRDGGEAVAIDRHVPGAVLGEMSLLTGQPRSATVVAVTDAVVYEVRREHLDPILRRRPEIGDGLATIMAERQARLHRHSQVPEEQRPAPPSREDLLGRLRAFFHLR</sequence>
<dbReference type="InterPro" id="IPR018490">
    <property type="entry name" value="cNMP-bd_dom_sf"/>
</dbReference>
<keyword evidence="9" id="KW-1185">Reference proteome</keyword>
<keyword evidence="6" id="KW-0997">Cell inner membrane</keyword>
<feature type="domain" description="Cyclic nucleotide-binding" evidence="7">
    <location>
        <begin position="321"/>
        <end position="430"/>
    </location>
</feature>
<comment type="function">
    <text evidence="6">Mechanosensitive channel that participates in the regulation of osmotic pressure changes within the cell, opening in response to stretch forces in the membrane lipid bilayer, without the need for other proteins. Contributes to normal resistance to hypoosmotic shock. Forms an ion channel of 1.0 nanosiemens conductance with a slight preference for anions.</text>
</comment>
<dbReference type="PANTHER" id="PTHR30221:SF1">
    <property type="entry name" value="SMALL-CONDUCTANCE MECHANOSENSITIVE CHANNEL"/>
    <property type="match status" value="1"/>
</dbReference>
<dbReference type="InterPro" id="IPR023408">
    <property type="entry name" value="MscS_beta-dom_sf"/>
</dbReference>
<dbReference type="InterPro" id="IPR010920">
    <property type="entry name" value="LSM_dom_sf"/>
</dbReference>
<evidence type="ECO:0000256" key="3">
    <source>
        <dbReference type="ARBA" id="ARBA00022692"/>
    </source>
</evidence>
<dbReference type="EMBL" id="JALPRX010000065">
    <property type="protein sequence ID" value="MCK8785721.1"/>
    <property type="molecule type" value="Genomic_DNA"/>
</dbReference>
<dbReference type="PANTHER" id="PTHR30221">
    <property type="entry name" value="SMALL-CONDUCTANCE MECHANOSENSITIVE CHANNEL"/>
    <property type="match status" value="1"/>
</dbReference>
<evidence type="ECO:0000256" key="1">
    <source>
        <dbReference type="ARBA" id="ARBA00004651"/>
    </source>
</evidence>
<dbReference type="GO" id="GO:0005886">
    <property type="term" value="C:plasma membrane"/>
    <property type="evidence" value="ECO:0007669"/>
    <property type="project" value="UniProtKB-SubCell"/>
</dbReference>
<dbReference type="RefSeq" id="WP_248667837.1">
    <property type="nucleotide sequence ID" value="NZ_JALPRX010000065.1"/>
</dbReference>
<gene>
    <name evidence="8" type="ORF">M0638_15155</name>
</gene>
<proteinExistence type="inferred from homology"/>
<feature type="transmembrane region" description="Helical" evidence="6">
    <location>
        <begin position="75"/>
        <end position="96"/>
    </location>
</feature>
<evidence type="ECO:0000256" key="5">
    <source>
        <dbReference type="ARBA" id="ARBA00023136"/>
    </source>
</evidence>
<dbReference type="SUPFAM" id="SSF50182">
    <property type="entry name" value="Sm-like ribonucleoproteins"/>
    <property type="match status" value="1"/>
</dbReference>
<dbReference type="InterPro" id="IPR014710">
    <property type="entry name" value="RmlC-like_jellyroll"/>
</dbReference>
<dbReference type="SUPFAM" id="SSF82689">
    <property type="entry name" value="Mechanosensitive channel protein MscS (YggB), C-terminal domain"/>
    <property type="match status" value="1"/>
</dbReference>
<evidence type="ECO:0000313" key="8">
    <source>
        <dbReference type="EMBL" id="MCK8785721.1"/>
    </source>
</evidence>
<dbReference type="CDD" id="cd00038">
    <property type="entry name" value="CAP_ED"/>
    <property type="match status" value="1"/>
</dbReference>
<keyword evidence="4 6" id="KW-1133">Transmembrane helix</keyword>
<dbReference type="AlphaFoldDB" id="A0A9X1Y951"/>
<keyword evidence="6" id="KW-0407">Ion channel</keyword>
<dbReference type="Gene3D" id="2.60.120.10">
    <property type="entry name" value="Jelly Rolls"/>
    <property type="match status" value="1"/>
</dbReference>
<keyword evidence="2" id="KW-1003">Cell membrane</keyword>
<dbReference type="GO" id="GO:0008381">
    <property type="term" value="F:mechanosensitive monoatomic ion channel activity"/>
    <property type="evidence" value="ECO:0007669"/>
    <property type="project" value="InterPro"/>
</dbReference>
<evidence type="ECO:0000256" key="4">
    <source>
        <dbReference type="ARBA" id="ARBA00022989"/>
    </source>
</evidence>
<dbReference type="InterPro" id="IPR045275">
    <property type="entry name" value="MscS_archaea/bacteria_type"/>
</dbReference>
<dbReference type="SUPFAM" id="SSF51206">
    <property type="entry name" value="cAMP-binding domain-like"/>
    <property type="match status" value="1"/>
</dbReference>
<dbReference type="SMART" id="SM00100">
    <property type="entry name" value="cNMP"/>
    <property type="match status" value="1"/>
</dbReference>
<comment type="subunit">
    <text evidence="6">Homoheptamer.</text>
</comment>
<reference evidence="8" key="1">
    <citation type="submission" date="2022-04" db="EMBL/GenBank/DDBJ databases">
        <title>Roseomonas acroporae sp. nov., isolated from coral Acropora digitifera.</title>
        <authorList>
            <person name="Sun H."/>
        </authorList>
    </citation>
    <scope>NUCLEOTIDE SEQUENCE</scope>
    <source>
        <strain evidence="8">NAR14</strain>
    </source>
</reference>
<dbReference type="InterPro" id="IPR011066">
    <property type="entry name" value="MscS_channel_C_sf"/>
</dbReference>
<keyword evidence="3 6" id="KW-0812">Transmembrane</keyword>
<dbReference type="Gene3D" id="2.30.30.60">
    <property type="match status" value="1"/>
</dbReference>
<comment type="caution">
    <text evidence="8">The sequence shown here is derived from an EMBL/GenBank/DDBJ whole genome shotgun (WGS) entry which is preliminary data.</text>
</comment>
<dbReference type="InterPro" id="IPR000595">
    <property type="entry name" value="cNMP-bd_dom"/>
</dbReference>
<comment type="subcellular location">
    <subcellularLocation>
        <location evidence="6">Cell inner membrane</location>
        <topology evidence="6">Multi-pass membrane protein</topology>
    </subcellularLocation>
    <subcellularLocation>
        <location evidence="1">Cell membrane</location>
        <topology evidence="1">Multi-pass membrane protein</topology>
    </subcellularLocation>
</comment>
<keyword evidence="6" id="KW-0813">Transport</keyword>
<dbReference type="PRINTS" id="PR00103">
    <property type="entry name" value="CAMPKINASE"/>
</dbReference>
<dbReference type="InterPro" id="IPR018488">
    <property type="entry name" value="cNMP-bd_CS"/>
</dbReference>
<dbReference type="InterPro" id="IPR006685">
    <property type="entry name" value="MscS_channel_2nd"/>
</dbReference>
<comment type="similarity">
    <text evidence="6">Belongs to the MscS (TC 1.A.23) family.</text>
</comment>
<comment type="caution">
    <text evidence="6">Lacks conserved residue(s) required for the propagation of feature annotation.</text>
</comment>
<evidence type="ECO:0000256" key="6">
    <source>
        <dbReference type="RuleBase" id="RU369025"/>
    </source>
</evidence>
<dbReference type="PROSITE" id="PS50042">
    <property type="entry name" value="CNMP_BINDING_3"/>
    <property type="match status" value="1"/>
</dbReference>
<keyword evidence="6" id="KW-0406">Ion transport</keyword>
<dbReference type="Proteomes" id="UP001139516">
    <property type="component" value="Unassembled WGS sequence"/>
</dbReference>